<dbReference type="EMBL" id="VBOZ01000026">
    <property type="protein sequence ID" value="TMQ64146.1"/>
    <property type="molecule type" value="Genomic_DNA"/>
</dbReference>
<gene>
    <name evidence="6" type="ORF">E6K79_08235</name>
</gene>
<keyword evidence="1 4" id="KW-0663">Pyridoxal phosphate</keyword>
<evidence type="ECO:0000256" key="3">
    <source>
        <dbReference type="PIRSR" id="PIRSR000390-1"/>
    </source>
</evidence>
<dbReference type="Pfam" id="PF01041">
    <property type="entry name" value="DegT_DnrJ_EryC1"/>
    <property type="match status" value="1"/>
</dbReference>
<keyword evidence="6" id="KW-0808">Transferase</keyword>
<dbReference type="Gene3D" id="3.40.640.10">
    <property type="entry name" value="Type I PLP-dependent aspartate aminotransferase-like (Major domain)"/>
    <property type="match status" value="1"/>
</dbReference>
<dbReference type="InterPro" id="IPR015424">
    <property type="entry name" value="PyrdxlP-dep_Trfase"/>
</dbReference>
<dbReference type="AlphaFoldDB" id="A0A538TKK1"/>
<dbReference type="PIRSF" id="PIRSF000390">
    <property type="entry name" value="PLP_StrS"/>
    <property type="match status" value="1"/>
</dbReference>
<comment type="caution">
    <text evidence="6">The sequence shown here is derived from an EMBL/GenBank/DDBJ whole genome shotgun (WGS) entry which is preliminary data.</text>
</comment>
<evidence type="ECO:0000313" key="6">
    <source>
        <dbReference type="EMBL" id="TMQ64146.1"/>
    </source>
</evidence>
<dbReference type="GO" id="GO:0000271">
    <property type="term" value="P:polysaccharide biosynthetic process"/>
    <property type="evidence" value="ECO:0007669"/>
    <property type="project" value="TreeGrafter"/>
</dbReference>
<evidence type="ECO:0000313" key="7">
    <source>
        <dbReference type="Proteomes" id="UP000317691"/>
    </source>
</evidence>
<dbReference type="Proteomes" id="UP000317691">
    <property type="component" value="Unassembled WGS sequence"/>
</dbReference>
<dbReference type="GO" id="GO:0008483">
    <property type="term" value="F:transaminase activity"/>
    <property type="evidence" value="ECO:0007669"/>
    <property type="project" value="UniProtKB-KW"/>
</dbReference>
<keyword evidence="6" id="KW-0032">Aminotransferase</keyword>
<evidence type="ECO:0000256" key="2">
    <source>
        <dbReference type="ARBA" id="ARBA00037999"/>
    </source>
</evidence>
<accession>A0A538TKK1</accession>
<dbReference type="InterPro" id="IPR015422">
    <property type="entry name" value="PyrdxlP-dep_Trfase_small"/>
</dbReference>
<dbReference type="GO" id="GO:0030170">
    <property type="term" value="F:pyridoxal phosphate binding"/>
    <property type="evidence" value="ECO:0007669"/>
    <property type="project" value="UniProtKB-ARBA"/>
</dbReference>
<organism evidence="6 7">
    <name type="scientific">Eiseniibacteriota bacterium</name>
    <dbReference type="NCBI Taxonomy" id="2212470"/>
    <lineage>
        <taxon>Bacteria</taxon>
        <taxon>Candidatus Eiseniibacteriota</taxon>
    </lineage>
</organism>
<dbReference type="InterPro" id="IPR000653">
    <property type="entry name" value="DegT/StrS_aminotransferase"/>
</dbReference>
<feature type="modified residue" description="N6-(pyridoxal phosphate)lysine" evidence="4">
    <location>
        <position position="189"/>
    </location>
</feature>
<evidence type="ECO:0000256" key="1">
    <source>
        <dbReference type="ARBA" id="ARBA00022898"/>
    </source>
</evidence>
<comment type="similarity">
    <text evidence="2 5">Belongs to the DegT/DnrJ/EryC1 family.</text>
</comment>
<dbReference type="PANTHER" id="PTHR30244">
    <property type="entry name" value="TRANSAMINASE"/>
    <property type="match status" value="1"/>
</dbReference>
<dbReference type="CDD" id="cd00616">
    <property type="entry name" value="AHBA_syn"/>
    <property type="match status" value="1"/>
</dbReference>
<name>A0A538TKK1_UNCEI</name>
<feature type="active site" description="Proton acceptor" evidence="3">
    <location>
        <position position="189"/>
    </location>
</feature>
<dbReference type="FunFam" id="3.40.640.10:FF:000089">
    <property type="entry name" value="Aminotransferase, DegT/DnrJ/EryC1/StrS family"/>
    <property type="match status" value="1"/>
</dbReference>
<evidence type="ECO:0000256" key="4">
    <source>
        <dbReference type="PIRSR" id="PIRSR000390-2"/>
    </source>
</evidence>
<proteinExistence type="inferred from homology"/>
<dbReference type="PANTHER" id="PTHR30244:SF36">
    <property type="entry name" value="3-OXO-GLUCOSE-6-PHOSPHATE:GLUTAMATE AMINOTRANSFERASE"/>
    <property type="match status" value="1"/>
</dbReference>
<protein>
    <submittedName>
        <fullName evidence="6">DegT/DnrJ/EryC1/StrS family aminotransferase</fullName>
    </submittedName>
</protein>
<dbReference type="Gene3D" id="3.90.1150.10">
    <property type="entry name" value="Aspartate Aminotransferase, domain 1"/>
    <property type="match status" value="1"/>
</dbReference>
<sequence length="376" mass="40679">MDPRANYLAHREEIDSAISGVLEGGRYILGPEVAAFEREFAEYVGVRHAVGVGSGTEALHLALLACGIGPGDTVATVSHTAVATVAAIELAGATPLLVDIEPRTFTMDPERLEEAIAAQRATSPSASVRAVIPVHLYGHPADLTAILAVARGHGLRVIEDCAQAHGASWNGRRVGAHGDIAAFSFYPTKNLAALGDGGAVVTDDPALAERVRLLREYGWRERYVSDFAGTNSRLDELQAAVLRVKLRHLEAENARRRAIAAMYDQALAGSSVAPPRARTEGRHVYHQYVVRSPRRDGLIEEFGGRGTRLLIHYPQPVHLQPAYRTRARLAPGGLPHTEQVCREIVSLPMHPHLTDSQARTVTEWILSWDRAAVNGA</sequence>
<dbReference type="InterPro" id="IPR015421">
    <property type="entry name" value="PyrdxlP-dep_Trfase_major"/>
</dbReference>
<evidence type="ECO:0000256" key="5">
    <source>
        <dbReference type="RuleBase" id="RU004508"/>
    </source>
</evidence>
<dbReference type="SUPFAM" id="SSF53383">
    <property type="entry name" value="PLP-dependent transferases"/>
    <property type="match status" value="1"/>
</dbReference>
<reference evidence="6 7" key="1">
    <citation type="journal article" date="2019" name="Nat. Microbiol.">
        <title>Mediterranean grassland soil C-N compound turnover is dependent on rainfall and depth, and is mediated by genomically divergent microorganisms.</title>
        <authorList>
            <person name="Diamond S."/>
            <person name="Andeer P.F."/>
            <person name="Li Z."/>
            <person name="Crits-Christoph A."/>
            <person name="Burstein D."/>
            <person name="Anantharaman K."/>
            <person name="Lane K.R."/>
            <person name="Thomas B.C."/>
            <person name="Pan C."/>
            <person name="Northen T.R."/>
            <person name="Banfield J.F."/>
        </authorList>
    </citation>
    <scope>NUCLEOTIDE SEQUENCE [LARGE SCALE GENOMIC DNA]</scope>
    <source>
        <strain evidence="6">WS_9</strain>
    </source>
</reference>